<dbReference type="NCBIfam" id="NF005111">
    <property type="entry name" value="PRK06545.2-3"/>
    <property type="match status" value="1"/>
</dbReference>
<name>A0A7M4DRS2_9MICO</name>
<organism evidence="12 13">
    <name type="scientific">Occultella aeris</name>
    <dbReference type="NCBI Taxonomy" id="2761496"/>
    <lineage>
        <taxon>Bacteria</taxon>
        <taxon>Bacillati</taxon>
        <taxon>Actinomycetota</taxon>
        <taxon>Actinomycetes</taxon>
        <taxon>Micrococcales</taxon>
        <taxon>Ruaniaceae</taxon>
        <taxon>Occultella</taxon>
    </lineage>
</organism>
<dbReference type="InterPro" id="IPR002912">
    <property type="entry name" value="ACT_dom"/>
</dbReference>
<protein>
    <recommendedName>
        <fullName evidence="4">Prephenate dehydrogenase</fullName>
        <ecNumber evidence="3">1.3.1.12</ecNumber>
    </recommendedName>
</protein>
<reference evidence="12 13" key="1">
    <citation type="submission" date="2019-11" db="EMBL/GenBank/DDBJ databases">
        <authorList>
            <person name="Criscuolo A."/>
        </authorList>
    </citation>
    <scope>NUCLEOTIDE SEQUENCE [LARGE SCALE GENOMIC DNA]</scope>
    <source>
        <strain evidence="12">CIP111667</strain>
    </source>
</reference>
<dbReference type="GO" id="GO:0004665">
    <property type="term" value="F:prephenate dehydrogenase (NADP+) activity"/>
    <property type="evidence" value="ECO:0007669"/>
    <property type="project" value="InterPro"/>
</dbReference>
<dbReference type="GO" id="GO:0008977">
    <property type="term" value="F:prephenate dehydrogenase (NAD+) activity"/>
    <property type="evidence" value="ECO:0007669"/>
    <property type="project" value="UniProtKB-EC"/>
</dbReference>
<evidence type="ECO:0000313" key="13">
    <source>
        <dbReference type="Proteomes" id="UP000419743"/>
    </source>
</evidence>
<dbReference type="Pfam" id="PF02153">
    <property type="entry name" value="PDH_N"/>
    <property type="match status" value="1"/>
</dbReference>
<dbReference type="InterPro" id="IPR036291">
    <property type="entry name" value="NAD(P)-bd_dom_sf"/>
</dbReference>
<dbReference type="AlphaFoldDB" id="A0A7M4DRS2"/>
<dbReference type="EMBL" id="CACRYJ010000068">
    <property type="protein sequence ID" value="VZO40166.1"/>
    <property type="molecule type" value="Genomic_DNA"/>
</dbReference>
<dbReference type="InterPro" id="IPR050812">
    <property type="entry name" value="Preph/Arog_dehydrog"/>
</dbReference>
<feature type="domain" description="Prephenate/arogenate dehydrogenase" evidence="10">
    <location>
        <begin position="13"/>
        <end position="293"/>
    </location>
</feature>
<dbReference type="EC" id="1.3.1.12" evidence="3"/>
<dbReference type="RefSeq" id="WP_156743442.1">
    <property type="nucleotide sequence ID" value="NZ_CACRYJ010000068.1"/>
</dbReference>
<gene>
    <name evidence="12" type="ORF">HALOF300_04868</name>
</gene>
<keyword evidence="13" id="KW-1185">Reference proteome</keyword>
<dbReference type="SUPFAM" id="SSF55021">
    <property type="entry name" value="ACT-like"/>
    <property type="match status" value="1"/>
</dbReference>
<dbReference type="NCBIfam" id="NF005112">
    <property type="entry name" value="PRK06545.2-4"/>
    <property type="match status" value="1"/>
</dbReference>
<evidence type="ECO:0000256" key="5">
    <source>
        <dbReference type="ARBA" id="ARBA00022498"/>
    </source>
</evidence>
<dbReference type="Pfam" id="PF20463">
    <property type="entry name" value="PDH_C"/>
    <property type="match status" value="1"/>
</dbReference>
<evidence type="ECO:0000313" key="12">
    <source>
        <dbReference type="EMBL" id="VZO40166.1"/>
    </source>
</evidence>
<evidence type="ECO:0000256" key="7">
    <source>
        <dbReference type="ARBA" id="ARBA00023027"/>
    </source>
</evidence>
<dbReference type="Gene3D" id="3.40.50.720">
    <property type="entry name" value="NAD(P)-binding Rossmann-like Domain"/>
    <property type="match status" value="1"/>
</dbReference>
<proteinExistence type="inferred from homology"/>
<evidence type="ECO:0000256" key="4">
    <source>
        <dbReference type="ARBA" id="ARBA00016891"/>
    </source>
</evidence>
<dbReference type="InterPro" id="IPR046826">
    <property type="entry name" value="PDH_N"/>
</dbReference>
<comment type="pathway">
    <text evidence="1">Amino-acid biosynthesis; L-tyrosine biosynthesis; (4-hydroxyphenyl)pyruvate from prephenate (NAD(+) route): step 1/1.</text>
</comment>
<dbReference type="Gene3D" id="3.30.70.260">
    <property type="match status" value="1"/>
</dbReference>
<evidence type="ECO:0000259" key="10">
    <source>
        <dbReference type="PROSITE" id="PS51176"/>
    </source>
</evidence>
<feature type="domain" description="ACT" evidence="11">
    <location>
        <begin position="306"/>
        <end position="374"/>
    </location>
</feature>
<dbReference type="SUPFAM" id="SSF48179">
    <property type="entry name" value="6-phosphogluconate dehydrogenase C-terminal domain-like"/>
    <property type="match status" value="1"/>
</dbReference>
<dbReference type="InterPro" id="IPR008927">
    <property type="entry name" value="6-PGluconate_DH-like_C_sf"/>
</dbReference>
<evidence type="ECO:0000256" key="9">
    <source>
        <dbReference type="ARBA" id="ARBA00049260"/>
    </source>
</evidence>
<dbReference type="InterPro" id="IPR045865">
    <property type="entry name" value="ACT-like_dom_sf"/>
</dbReference>
<dbReference type="UniPathway" id="UPA00122">
    <property type="reaction ID" value="UER00961"/>
</dbReference>
<evidence type="ECO:0000256" key="1">
    <source>
        <dbReference type="ARBA" id="ARBA00005067"/>
    </source>
</evidence>
<dbReference type="InterPro" id="IPR003099">
    <property type="entry name" value="Prephen_DH"/>
</dbReference>
<dbReference type="Gene3D" id="1.10.3660.10">
    <property type="entry name" value="6-phosphogluconate dehydrogenase C-terminal like domain"/>
    <property type="match status" value="1"/>
</dbReference>
<dbReference type="PANTHER" id="PTHR21363:SF0">
    <property type="entry name" value="PREPHENATE DEHYDROGENASE [NADP(+)]"/>
    <property type="match status" value="1"/>
</dbReference>
<dbReference type="PROSITE" id="PS51176">
    <property type="entry name" value="PDH_ADH"/>
    <property type="match status" value="1"/>
</dbReference>
<dbReference type="GO" id="GO:0070403">
    <property type="term" value="F:NAD+ binding"/>
    <property type="evidence" value="ECO:0007669"/>
    <property type="project" value="InterPro"/>
</dbReference>
<dbReference type="PANTHER" id="PTHR21363">
    <property type="entry name" value="PREPHENATE DEHYDROGENASE"/>
    <property type="match status" value="1"/>
</dbReference>
<evidence type="ECO:0000256" key="2">
    <source>
        <dbReference type="ARBA" id="ARBA00007964"/>
    </source>
</evidence>
<evidence type="ECO:0000256" key="8">
    <source>
        <dbReference type="ARBA" id="ARBA00023141"/>
    </source>
</evidence>
<keyword evidence="8" id="KW-0057">Aromatic amino acid biosynthesis</keyword>
<keyword evidence="5" id="KW-0827">Tyrosine biosynthesis</keyword>
<comment type="similarity">
    <text evidence="2">Belongs to the prephenate/arogenate dehydrogenase family.</text>
</comment>
<dbReference type="GO" id="GO:0006571">
    <property type="term" value="P:tyrosine biosynthetic process"/>
    <property type="evidence" value="ECO:0007669"/>
    <property type="project" value="UniProtKB-UniPathway"/>
</dbReference>
<dbReference type="SUPFAM" id="SSF51735">
    <property type="entry name" value="NAD(P)-binding Rossmann-fold domains"/>
    <property type="match status" value="1"/>
</dbReference>
<evidence type="ECO:0000256" key="6">
    <source>
        <dbReference type="ARBA" id="ARBA00023002"/>
    </source>
</evidence>
<evidence type="ECO:0000259" key="11">
    <source>
        <dbReference type="PROSITE" id="PS51671"/>
    </source>
</evidence>
<dbReference type="PROSITE" id="PS51671">
    <property type="entry name" value="ACT"/>
    <property type="match status" value="1"/>
</dbReference>
<accession>A0A7M4DRS2</accession>
<keyword evidence="8" id="KW-0028">Amino-acid biosynthesis</keyword>
<dbReference type="Proteomes" id="UP000419743">
    <property type="component" value="Unassembled WGS sequence"/>
</dbReference>
<comment type="catalytic activity">
    <reaction evidence="9">
        <text>prephenate + NAD(+) = 3-(4-hydroxyphenyl)pyruvate + CO2 + NADH</text>
        <dbReference type="Rhea" id="RHEA:13869"/>
        <dbReference type="ChEBI" id="CHEBI:16526"/>
        <dbReference type="ChEBI" id="CHEBI:29934"/>
        <dbReference type="ChEBI" id="CHEBI:36242"/>
        <dbReference type="ChEBI" id="CHEBI:57540"/>
        <dbReference type="ChEBI" id="CHEBI:57945"/>
        <dbReference type="EC" id="1.3.1.12"/>
    </reaction>
</comment>
<keyword evidence="6" id="KW-0560">Oxidoreductase</keyword>
<evidence type="ECO:0000256" key="3">
    <source>
        <dbReference type="ARBA" id="ARBA00012068"/>
    </source>
</evidence>
<comment type="caution">
    <text evidence="12">The sequence shown here is derived from an EMBL/GenBank/DDBJ whole genome shotgun (WGS) entry which is preliminary data.</text>
</comment>
<dbReference type="InterPro" id="IPR046825">
    <property type="entry name" value="PDH_C"/>
</dbReference>
<sequence length="374" mass="37966">MNAEPSNVAATHGPVRIVGAGLLGASIGLGLSAQGVPVTLSDASPTAQALARDVGAGAIARTEDAVPTLVVVAVPPDVAAQVVAGELRAYPGAVVTDVASVKSVILAELVAMDSLDLSRYVGSHPMAGRERSGAGAASADLFVGRPWVITTRAGLHPQALLAVRSLAVDLGAGPVQMTPAEHDDAVALVSHLPQLMASLTAGRLVEAPEAALGLAGQGLRDVTRIAASDPRLWSAILTGNAAAVGTHLRGVRDDLDGLLEALDRAAVDGPLALGAIAGMAGVISAGNDGAARIPGKHGGLRKRYSEVTVLVPDEPGELGRLFTEIGEIGVNIEDFQMEHATRQRVGMAIVSVIPASATTLEVALEERGWRVVAP</sequence>
<keyword evidence="7" id="KW-0520">NAD</keyword>